<keyword evidence="6" id="KW-1185">Reference proteome</keyword>
<dbReference type="CDD" id="cd03311">
    <property type="entry name" value="CIMS_C_terminal_like"/>
    <property type="match status" value="1"/>
</dbReference>
<evidence type="ECO:0000256" key="1">
    <source>
        <dbReference type="ARBA" id="ARBA00001947"/>
    </source>
</evidence>
<evidence type="ECO:0000256" key="2">
    <source>
        <dbReference type="ARBA" id="ARBA00022723"/>
    </source>
</evidence>
<dbReference type="InterPro" id="IPR038071">
    <property type="entry name" value="UROD/MetE-like_sf"/>
</dbReference>
<comment type="caution">
    <text evidence="5">The sequence shown here is derived from an EMBL/GenBank/DDBJ whole genome shotgun (WGS) entry which is preliminary data.</text>
</comment>
<evidence type="ECO:0000313" key="5">
    <source>
        <dbReference type="EMBL" id="MFD2547059.1"/>
    </source>
</evidence>
<name>A0ABW5KFS7_9SPHI</name>
<dbReference type="InterPro" id="IPR002629">
    <property type="entry name" value="Met_Synth_C/arc"/>
</dbReference>
<protein>
    <recommendedName>
        <fullName evidence="4">Cobalamin-independent methionine synthase MetE C-terminal/archaeal domain-containing protein</fullName>
    </recommendedName>
</protein>
<organism evidence="5 6">
    <name type="scientific">Sphingobacterium suaedae</name>
    <dbReference type="NCBI Taxonomy" id="1686402"/>
    <lineage>
        <taxon>Bacteria</taxon>
        <taxon>Pseudomonadati</taxon>
        <taxon>Bacteroidota</taxon>
        <taxon>Sphingobacteriia</taxon>
        <taxon>Sphingobacteriales</taxon>
        <taxon>Sphingobacteriaceae</taxon>
        <taxon>Sphingobacterium</taxon>
    </lineage>
</organism>
<dbReference type="SUPFAM" id="SSF51726">
    <property type="entry name" value="UROD/MetE-like"/>
    <property type="match status" value="1"/>
</dbReference>
<dbReference type="Proteomes" id="UP001597545">
    <property type="component" value="Unassembled WGS sequence"/>
</dbReference>
<proteinExistence type="predicted"/>
<dbReference type="PANTHER" id="PTHR30519">
    <property type="entry name" value="5-METHYLTETRAHYDROPTEROYLTRIGLUTAMATE--HOMOCYSTEINE METHYLTRANSFERASE"/>
    <property type="match status" value="1"/>
</dbReference>
<dbReference type="Pfam" id="PF01717">
    <property type="entry name" value="Meth_synt_2"/>
    <property type="match status" value="1"/>
</dbReference>
<comment type="cofactor">
    <cofactor evidence="1">
        <name>Zn(2+)</name>
        <dbReference type="ChEBI" id="CHEBI:29105"/>
    </cofactor>
</comment>
<keyword evidence="2" id="KW-0479">Metal-binding</keyword>
<dbReference type="RefSeq" id="WP_380901449.1">
    <property type="nucleotide sequence ID" value="NZ_JBHUEG010000007.1"/>
</dbReference>
<dbReference type="EMBL" id="JBHULR010000003">
    <property type="protein sequence ID" value="MFD2547059.1"/>
    <property type="molecule type" value="Genomic_DNA"/>
</dbReference>
<sequence length="329" mass="37619">MSKFRNTVIGSYPRPEKLEDTMKRPVMNREEVVDYIQWAAKDQASLGLDTITDGEGYRENMYYYYQKRIDGVTFEDMPKVTFGTAGFGIECPRVIGELKNPRFDIAQNWKIARDAAPADVQVKLTVTGPHVLYRFSVNERMDLYPDGQALCRAWANVLREEITEAIALGCDHVQFDEPMWTESPEESVWAAEILAELIQSLPESVRIGLHVCGGNPRRKRVYFTKYTDLVEAFKRVPVDEVLLEHCTLSYNMLELFDKWDFKGDLGIGVIDQRSDELESVEEIKARITPALQYFPAERLILTSECGFGHVPIDITHAKLKRLVEASNVL</sequence>
<reference evidence="6" key="1">
    <citation type="journal article" date="2019" name="Int. J. Syst. Evol. Microbiol.">
        <title>The Global Catalogue of Microorganisms (GCM) 10K type strain sequencing project: providing services to taxonomists for standard genome sequencing and annotation.</title>
        <authorList>
            <consortium name="The Broad Institute Genomics Platform"/>
            <consortium name="The Broad Institute Genome Sequencing Center for Infectious Disease"/>
            <person name="Wu L."/>
            <person name="Ma J."/>
        </authorList>
    </citation>
    <scope>NUCLEOTIDE SEQUENCE [LARGE SCALE GENOMIC DNA]</scope>
    <source>
        <strain evidence="6">KCTC 42662</strain>
    </source>
</reference>
<dbReference type="Gene3D" id="3.20.20.210">
    <property type="match status" value="1"/>
</dbReference>
<evidence type="ECO:0000313" key="6">
    <source>
        <dbReference type="Proteomes" id="UP001597545"/>
    </source>
</evidence>
<feature type="domain" description="Cobalamin-independent methionine synthase MetE C-terminal/archaeal" evidence="4">
    <location>
        <begin position="6"/>
        <end position="326"/>
    </location>
</feature>
<evidence type="ECO:0000259" key="4">
    <source>
        <dbReference type="Pfam" id="PF01717"/>
    </source>
</evidence>
<gene>
    <name evidence="5" type="ORF">ACFSR5_05290</name>
</gene>
<accession>A0ABW5KFS7</accession>
<evidence type="ECO:0000256" key="3">
    <source>
        <dbReference type="ARBA" id="ARBA00022833"/>
    </source>
</evidence>
<keyword evidence="3" id="KW-0862">Zinc</keyword>